<dbReference type="Proteomes" id="UP000249299">
    <property type="component" value="Unassembled WGS sequence"/>
</dbReference>
<evidence type="ECO:0000256" key="1">
    <source>
        <dbReference type="SAM" id="MobiDB-lite"/>
    </source>
</evidence>
<proteinExistence type="predicted"/>
<accession>A0A327JIF4</accession>
<dbReference type="InterPro" id="IPR005094">
    <property type="entry name" value="Endonuclease_MobA/VirD2"/>
</dbReference>
<reference evidence="3 4" key="1">
    <citation type="submission" date="2017-07" db="EMBL/GenBank/DDBJ databases">
        <title>Draft Genome Sequences of Select Purple Nonsulfur Bacteria.</title>
        <authorList>
            <person name="Lasarre B."/>
            <person name="Mckinlay J.B."/>
        </authorList>
    </citation>
    <scope>NUCLEOTIDE SEQUENCE [LARGE SCALE GENOMIC DNA]</scope>
    <source>
        <strain evidence="3 4">DSM 11290</strain>
    </source>
</reference>
<dbReference type="RefSeq" id="WP_111436568.1">
    <property type="nucleotide sequence ID" value="NZ_JACIGG010000040.1"/>
</dbReference>
<feature type="region of interest" description="Disordered" evidence="1">
    <location>
        <begin position="401"/>
        <end position="429"/>
    </location>
</feature>
<evidence type="ECO:0000259" key="2">
    <source>
        <dbReference type="Pfam" id="PF03432"/>
    </source>
</evidence>
<keyword evidence="4" id="KW-1185">Reference proteome</keyword>
<feature type="compositionally biased region" description="Basic and acidic residues" evidence="1">
    <location>
        <begin position="401"/>
        <end position="416"/>
    </location>
</feature>
<evidence type="ECO:0000313" key="4">
    <source>
        <dbReference type="Proteomes" id="UP000249299"/>
    </source>
</evidence>
<gene>
    <name evidence="3" type="ORF">CH339_21920</name>
</gene>
<name>A0A327JIF4_9HYPH</name>
<comment type="caution">
    <text evidence="3">The sequence shown here is derived from an EMBL/GenBank/DDBJ whole genome shotgun (WGS) entry which is preliminary data.</text>
</comment>
<evidence type="ECO:0000313" key="3">
    <source>
        <dbReference type="EMBL" id="RAI24602.1"/>
    </source>
</evidence>
<protein>
    <submittedName>
        <fullName evidence="3">Relaxase</fullName>
    </submittedName>
</protein>
<feature type="region of interest" description="Disordered" evidence="1">
    <location>
        <begin position="295"/>
        <end position="314"/>
    </location>
</feature>
<dbReference type="Pfam" id="PF03432">
    <property type="entry name" value="Relaxase"/>
    <property type="match status" value="1"/>
</dbReference>
<dbReference type="AlphaFoldDB" id="A0A327JIF4"/>
<sequence>MILVGSQRGGARQLAVHLMNDRDNDHVTVQELRGFSARNLPGAFIEVEAISSATQCRQPLFSLSLNPPKGADVPVKDLMAAIDRAEERLGLSGQPRAVVIHEKEGRRHAHAVWSRIDGEKMTAINLPYFKTRLKGLSKELFLDHGWDLPEGHRTNGWKNPLNFTLAEWQQAKRLDLDPREIKQLFRDAWAHSDNKKSFGAALEQSGFYLARGDRRGFVALDLYGNAYSVSRWAGLKAREVKQRLGDPSGLPSVADVRAATRKRLGHTVRSYMHEMRDEQRQDAKPLADERKAMVAAQRTERRNLDQGQDTRRKAEAKERAARLHSGLRGAWELLTGKARAVRHQNEADAYRAFLRDRDQRERLHRAQMKDRAGLQERIEAQRKTQRQERLRLMRRVAEVLRRTKENERRQERERTRPGRRSAPDFDLDL</sequence>
<feature type="domain" description="MobA/VirD2-like nuclease" evidence="2">
    <location>
        <begin position="24"/>
        <end position="146"/>
    </location>
</feature>
<organism evidence="3 4">
    <name type="scientific">Rhodobium orientis</name>
    <dbReference type="NCBI Taxonomy" id="34017"/>
    <lineage>
        <taxon>Bacteria</taxon>
        <taxon>Pseudomonadati</taxon>
        <taxon>Pseudomonadota</taxon>
        <taxon>Alphaproteobacteria</taxon>
        <taxon>Hyphomicrobiales</taxon>
        <taxon>Rhodobiaceae</taxon>
        <taxon>Rhodobium</taxon>
    </lineage>
</organism>
<dbReference type="OrthoDB" id="1826980at2"/>
<feature type="region of interest" description="Disordered" evidence="1">
    <location>
        <begin position="367"/>
        <end position="386"/>
    </location>
</feature>
<dbReference type="EMBL" id="NPEV01000074">
    <property type="protein sequence ID" value="RAI24602.1"/>
    <property type="molecule type" value="Genomic_DNA"/>
</dbReference>